<dbReference type="GO" id="GO:0003676">
    <property type="term" value="F:nucleic acid binding"/>
    <property type="evidence" value="ECO:0007669"/>
    <property type="project" value="InterPro"/>
</dbReference>
<feature type="short sequence motif" description="Q motif" evidence="6">
    <location>
        <begin position="2"/>
        <end position="30"/>
    </location>
</feature>
<dbReference type="PROSITE" id="PS51194">
    <property type="entry name" value="HELICASE_CTER"/>
    <property type="match status" value="1"/>
</dbReference>
<feature type="domain" description="DEAD-box RNA helicase Q" evidence="9">
    <location>
        <begin position="2"/>
        <end position="30"/>
    </location>
</feature>
<dbReference type="InterPro" id="IPR014014">
    <property type="entry name" value="RNA_helicase_DEAD_Q_motif"/>
</dbReference>
<dbReference type="SMART" id="SM00487">
    <property type="entry name" value="DEXDc"/>
    <property type="match status" value="1"/>
</dbReference>
<dbReference type="InterPro" id="IPR001650">
    <property type="entry name" value="Helicase_C-like"/>
</dbReference>
<dbReference type="Gene3D" id="3.40.50.300">
    <property type="entry name" value="P-loop containing nucleotide triphosphate hydrolases"/>
    <property type="match status" value="2"/>
</dbReference>
<evidence type="ECO:0000313" key="11">
    <source>
        <dbReference type="Proteomes" id="UP000006437"/>
    </source>
</evidence>
<reference evidence="10 11" key="1">
    <citation type="submission" date="2011-08" db="EMBL/GenBank/DDBJ databases">
        <title>The Genome Sequence of Eubacteriaceae bacterium ACC19a.</title>
        <authorList>
            <consortium name="The Broad Institute Genome Sequencing Platform"/>
            <person name="Earl A."/>
            <person name="Ward D."/>
            <person name="Feldgarden M."/>
            <person name="Gevers D."/>
            <person name="Sizova M."/>
            <person name="Hazen A."/>
            <person name="Epstein S."/>
            <person name="Young S.K."/>
            <person name="Zeng Q."/>
            <person name="Gargeya S."/>
            <person name="Fitzgerald M."/>
            <person name="Haas B."/>
            <person name="Abouelleil A."/>
            <person name="Alvarado L."/>
            <person name="Arachchi H.M."/>
            <person name="Berlin A."/>
            <person name="Brown A."/>
            <person name="Chapman S.B."/>
            <person name="Chen Z."/>
            <person name="Dunbar C."/>
            <person name="Freedman E."/>
            <person name="Gearin G."/>
            <person name="Gellesch M."/>
            <person name="Goldberg J."/>
            <person name="Griggs A."/>
            <person name="Gujja S."/>
            <person name="Heiman D."/>
            <person name="Howarth C."/>
            <person name="Larson L."/>
            <person name="Lui A."/>
            <person name="MacDonald P.J.P."/>
            <person name="Montmayeur A."/>
            <person name="Murphy C."/>
            <person name="Neiman D."/>
            <person name="Pearson M."/>
            <person name="Priest M."/>
            <person name="Roberts A."/>
            <person name="Saif S."/>
            <person name="Shea T."/>
            <person name="Shenoy N."/>
            <person name="Sisk P."/>
            <person name="Stolte C."/>
            <person name="Sykes S."/>
            <person name="Wortman J."/>
            <person name="Nusbaum C."/>
            <person name="Birren B."/>
        </authorList>
    </citation>
    <scope>NUCLEOTIDE SEQUENCE [LARGE SCALE GENOMIC DNA]</scope>
    <source>
        <strain evidence="10 11">ACC19a</strain>
    </source>
</reference>
<dbReference type="InterPro" id="IPR027417">
    <property type="entry name" value="P-loop_NTPase"/>
</dbReference>
<dbReference type="Pfam" id="PF00270">
    <property type="entry name" value="DEAD"/>
    <property type="match status" value="1"/>
</dbReference>
<dbReference type="AlphaFoldDB" id="G9X000"/>
<feature type="domain" description="Helicase C-terminal" evidence="8">
    <location>
        <begin position="214"/>
        <end position="374"/>
    </location>
</feature>
<dbReference type="GO" id="GO:0016787">
    <property type="term" value="F:hydrolase activity"/>
    <property type="evidence" value="ECO:0007669"/>
    <property type="project" value="UniProtKB-KW"/>
</dbReference>
<dbReference type="BioCyc" id="EBAC796937-HMP:GMGH-1764-MONOMER"/>
<dbReference type="PROSITE" id="PS51192">
    <property type="entry name" value="HELICASE_ATP_BIND_1"/>
    <property type="match status" value="1"/>
</dbReference>
<dbReference type="CDD" id="cd00268">
    <property type="entry name" value="DEADc"/>
    <property type="match status" value="1"/>
</dbReference>
<accession>G9X000</accession>
<keyword evidence="3" id="KW-0347">Helicase</keyword>
<sequence>MSSFKDLKIKAEFLQALKNMRISEPTQIQQEVIPIMLKKRSIIAKAQTGTGKTLAFLLPIMTMTDETLKLPQALVLSPTRELSNQTKKVFDEVNINNNLSCNNIVGGHDLKKQENKFAQNSQLIVATPGRLLEHIRAGNINMKYIRQLIIDEADQMLEYGFLEDIVLLKDKLPDNLQIVLLSATMPKPIIDLAKKLIKNPVKIDITQENTVTDNIEQLIFKTSEKNKLSTLKFVIEQYNPFMAIIFCNSKKNAEKLYELMGVDGYDCDILHGDFSQKKREFILEQFRKMKFRFLVSTDLSARGFDIDGVTHVINYEIPADHKYYIHRIGRTGRADKNGIAISLIDEKDEKRIEKINQKFKIKTKTFYDRNENERKQLIKKLNI</sequence>
<dbReference type="PANTHER" id="PTHR47959">
    <property type="entry name" value="ATP-DEPENDENT RNA HELICASE RHLE-RELATED"/>
    <property type="match status" value="1"/>
</dbReference>
<keyword evidence="4" id="KW-0067">ATP-binding</keyword>
<dbReference type="GO" id="GO:0003724">
    <property type="term" value="F:RNA helicase activity"/>
    <property type="evidence" value="ECO:0007669"/>
    <property type="project" value="InterPro"/>
</dbReference>
<dbReference type="InterPro" id="IPR050079">
    <property type="entry name" value="DEAD_box_RNA_helicase"/>
</dbReference>
<dbReference type="CDD" id="cd18787">
    <property type="entry name" value="SF2_C_DEAD"/>
    <property type="match status" value="1"/>
</dbReference>
<dbReference type="PROSITE" id="PS51195">
    <property type="entry name" value="Q_MOTIF"/>
    <property type="match status" value="1"/>
</dbReference>
<dbReference type="SMART" id="SM00490">
    <property type="entry name" value="HELICc"/>
    <property type="match status" value="1"/>
</dbReference>
<name>G9X000_9FIRM</name>
<evidence type="ECO:0000313" key="10">
    <source>
        <dbReference type="EMBL" id="EHL15632.1"/>
    </source>
</evidence>
<evidence type="ECO:0000259" key="7">
    <source>
        <dbReference type="PROSITE" id="PS51192"/>
    </source>
</evidence>
<dbReference type="GO" id="GO:0005829">
    <property type="term" value="C:cytosol"/>
    <property type="evidence" value="ECO:0007669"/>
    <property type="project" value="TreeGrafter"/>
</dbReference>
<comment type="similarity">
    <text evidence="5">Belongs to the DEAD box helicase family.</text>
</comment>
<gene>
    <name evidence="10" type="ORF">HMPREF9629_01756</name>
</gene>
<keyword evidence="2" id="KW-0378">Hydrolase</keyword>
<keyword evidence="1" id="KW-0547">Nucleotide-binding</keyword>
<evidence type="ECO:0000259" key="8">
    <source>
        <dbReference type="PROSITE" id="PS51194"/>
    </source>
</evidence>
<organism evidence="10 11">
    <name type="scientific">Peptoanaerobacter stomatis</name>
    <dbReference type="NCBI Taxonomy" id="796937"/>
    <lineage>
        <taxon>Bacteria</taxon>
        <taxon>Bacillati</taxon>
        <taxon>Bacillota</taxon>
        <taxon>Clostridia</taxon>
        <taxon>Peptostreptococcales</taxon>
        <taxon>Filifactoraceae</taxon>
        <taxon>Peptoanaerobacter</taxon>
    </lineage>
</organism>
<evidence type="ECO:0000259" key="9">
    <source>
        <dbReference type="PROSITE" id="PS51195"/>
    </source>
</evidence>
<evidence type="ECO:0000256" key="4">
    <source>
        <dbReference type="ARBA" id="ARBA00022840"/>
    </source>
</evidence>
<dbReference type="HOGENOM" id="CLU_003041_28_3_9"/>
<dbReference type="GO" id="GO:0005524">
    <property type="term" value="F:ATP binding"/>
    <property type="evidence" value="ECO:0007669"/>
    <property type="project" value="UniProtKB-KW"/>
</dbReference>
<evidence type="ECO:0000256" key="1">
    <source>
        <dbReference type="ARBA" id="ARBA00022741"/>
    </source>
</evidence>
<evidence type="ECO:0000256" key="5">
    <source>
        <dbReference type="ARBA" id="ARBA00038437"/>
    </source>
</evidence>
<feature type="domain" description="Helicase ATP-binding" evidence="7">
    <location>
        <begin position="33"/>
        <end position="203"/>
    </location>
</feature>
<dbReference type="InterPro" id="IPR014001">
    <property type="entry name" value="Helicase_ATP-bd"/>
</dbReference>
<dbReference type="InterPro" id="IPR011545">
    <property type="entry name" value="DEAD/DEAH_box_helicase_dom"/>
</dbReference>
<dbReference type="SUPFAM" id="SSF52540">
    <property type="entry name" value="P-loop containing nucleoside triphosphate hydrolases"/>
    <property type="match status" value="1"/>
</dbReference>
<evidence type="ECO:0000256" key="2">
    <source>
        <dbReference type="ARBA" id="ARBA00022801"/>
    </source>
</evidence>
<dbReference type="PANTHER" id="PTHR47959:SF1">
    <property type="entry name" value="ATP-DEPENDENT RNA HELICASE DBPA"/>
    <property type="match status" value="1"/>
</dbReference>
<dbReference type="EMBL" id="AFZE01000010">
    <property type="protein sequence ID" value="EHL15632.1"/>
    <property type="molecule type" value="Genomic_DNA"/>
</dbReference>
<proteinExistence type="inferred from homology"/>
<dbReference type="RefSeq" id="WP_009525985.1">
    <property type="nucleotide sequence ID" value="NZ_JH414559.1"/>
</dbReference>
<evidence type="ECO:0008006" key="12">
    <source>
        <dbReference type="Google" id="ProtNLM"/>
    </source>
</evidence>
<comment type="caution">
    <text evidence="10">The sequence shown here is derived from an EMBL/GenBank/DDBJ whole genome shotgun (WGS) entry which is preliminary data.</text>
</comment>
<dbReference type="InterPro" id="IPR044742">
    <property type="entry name" value="DEAD/DEAH_RhlB"/>
</dbReference>
<evidence type="ECO:0000256" key="6">
    <source>
        <dbReference type="PROSITE-ProRule" id="PRU00552"/>
    </source>
</evidence>
<dbReference type="Proteomes" id="UP000006437">
    <property type="component" value="Unassembled WGS sequence"/>
</dbReference>
<dbReference type="PATRIC" id="fig|796937.3.peg.951"/>
<evidence type="ECO:0000256" key="3">
    <source>
        <dbReference type="ARBA" id="ARBA00022806"/>
    </source>
</evidence>
<protein>
    <recommendedName>
        <fullName evidence="12">DEAD/DEAH box helicase</fullName>
    </recommendedName>
</protein>
<dbReference type="Pfam" id="PF00271">
    <property type="entry name" value="Helicase_C"/>
    <property type="match status" value="1"/>
</dbReference>